<sequence length="169" mass="17835">MNFKRLFSNEKGVTPVIGVMLMIVVTVILAAAVSSYAGSIKTQELPPQATFAVSADASDNLIFIEALGGDNVYQGNLKIEIASGVPLMSGYANMSNVDFTPNVDYLGAGGVAKLSVEDYNDWSTGDKIGIKFTGDDIKQSVAIGDSFRLTLIDADSGQTIFSTNVVVDP</sequence>
<protein>
    <submittedName>
        <fullName evidence="3">Flagellin N-terminal-like domain-containing protein</fullName>
    </submittedName>
</protein>
<dbReference type="Pfam" id="PF07790">
    <property type="entry name" value="Pilin_N"/>
    <property type="match status" value="1"/>
</dbReference>
<feature type="transmembrane region" description="Helical" evidence="1">
    <location>
        <begin position="12"/>
        <end position="37"/>
    </location>
</feature>
<accession>A0A1H9Y7M8</accession>
<keyword evidence="1" id="KW-0812">Transmembrane</keyword>
<dbReference type="PANTHER" id="PTHR38138:SF1">
    <property type="entry name" value="ARCHAEAL TYPE IV PILIN N-TERMINAL DOMAIN-CONTAINING PROTEIN"/>
    <property type="match status" value="1"/>
</dbReference>
<proteinExistence type="predicted"/>
<keyword evidence="4" id="KW-1185">Reference proteome</keyword>
<organism evidence="3 4">
    <name type="scientific">Methanococcoides vulcani</name>
    <dbReference type="NCBI Taxonomy" id="1353158"/>
    <lineage>
        <taxon>Archaea</taxon>
        <taxon>Methanobacteriati</taxon>
        <taxon>Methanobacteriota</taxon>
        <taxon>Stenosarchaea group</taxon>
        <taxon>Methanomicrobia</taxon>
        <taxon>Methanosarcinales</taxon>
        <taxon>Methanosarcinaceae</taxon>
        <taxon>Methanococcoides</taxon>
    </lineage>
</organism>
<gene>
    <name evidence="3" type="ORF">SAMN04488587_0324</name>
</gene>
<keyword evidence="3" id="KW-0969">Cilium</keyword>
<evidence type="ECO:0000313" key="3">
    <source>
        <dbReference type="EMBL" id="SES64933.1"/>
    </source>
</evidence>
<dbReference type="AlphaFoldDB" id="A0A1H9Y7M8"/>
<evidence type="ECO:0000256" key="1">
    <source>
        <dbReference type="SAM" id="Phobius"/>
    </source>
</evidence>
<dbReference type="InterPro" id="IPR013373">
    <property type="entry name" value="Flagellin/pilin_N_arc"/>
</dbReference>
<keyword evidence="1" id="KW-0472">Membrane</keyword>
<evidence type="ECO:0000259" key="2">
    <source>
        <dbReference type="Pfam" id="PF07790"/>
    </source>
</evidence>
<keyword evidence="1" id="KW-1133">Transmembrane helix</keyword>
<keyword evidence="3" id="KW-0966">Cell projection</keyword>
<dbReference type="PANTHER" id="PTHR38138">
    <property type="entry name" value="VNG6441H"/>
    <property type="match status" value="1"/>
</dbReference>
<keyword evidence="3" id="KW-0282">Flagellum</keyword>
<feature type="domain" description="Archaeal Type IV pilin N-terminal" evidence="2">
    <location>
        <begin position="11"/>
        <end position="81"/>
    </location>
</feature>
<dbReference type="Proteomes" id="UP000243338">
    <property type="component" value="Unassembled WGS sequence"/>
</dbReference>
<dbReference type="STRING" id="1353158.SAMN04488587_0324"/>
<dbReference type="NCBIfam" id="TIGR02537">
    <property type="entry name" value="arch_flag_Nterm"/>
    <property type="match status" value="1"/>
</dbReference>
<dbReference type="InterPro" id="IPR012859">
    <property type="entry name" value="Pilin_N_archaeal"/>
</dbReference>
<reference evidence="4" key="1">
    <citation type="submission" date="2016-10" db="EMBL/GenBank/DDBJ databases">
        <authorList>
            <person name="Varghese N."/>
            <person name="Submissions S."/>
        </authorList>
    </citation>
    <scope>NUCLEOTIDE SEQUENCE [LARGE SCALE GENOMIC DNA]</scope>
    <source>
        <strain evidence="4">SLH 33</strain>
    </source>
</reference>
<evidence type="ECO:0000313" key="4">
    <source>
        <dbReference type="Proteomes" id="UP000243338"/>
    </source>
</evidence>
<dbReference type="RefSeq" id="WP_091688371.1">
    <property type="nucleotide sequence ID" value="NZ_CAAGSJ010000004.1"/>
</dbReference>
<name>A0A1H9Y7M8_9EURY</name>
<dbReference type="EMBL" id="FOHQ01000001">
    <property type="protein sequence ID" value="SES64933.1"/>
    <property type="molecule type" value="Genomic_DNA"/>
</dbReference>